<organism evidence="2 3">
    <name type="scientific">Leptosia nina</name>
    <dbReference type="NCBI Taxonomy" id="320188"/>
    <lineage>
        <taxon>Eukaryota</taxon>
        <taxon>Metazoa</taxon>
        <taxon>Ecdysozoa</taxon>
        <taxon>Arthropoda</taxon>
        <taxon>Hexapoda</taxon>
        <taxon>Insecta</taxon>
        <taxon>Pterygota</taxon>
        <taxon>Neoptera</taxon>
        <taxon>Endopterygota</taxon>
        <taxon>Lepidoptera</taxon>
        <taxon>Glossata</taxon>
        <taxon>Ditrysia</taxon>
        <taxon>Papilionoidea</taxon>
        <taxon>Pieridae</taxon>
        <taxon>Pierinae</taxon>
        <taxon>Leptosia</taxon>
    </lineage>
</organism>
<sequence length="294" mass="33247">MDMTKTLKLQNCRLRKMNNELIKKVQHWKMVAADKDKEKFGLMQEINRLMLQLNMLRKRGDSCAQQLESAIMLSGQSVLSHLVESSTAVVNIIEVMKGYMEDRRKIDSSQLQWTNDSRSSDEVHQALPTSMDERSIQPVVSLPYWGLSEDSGGQKTQPLQNSELFNPLPNNSYNLDDSHSTDDLDLSDESKSYEKENNSTVSENQETYLSVVEEEDEETQCSSRRGRDENPSEGLLDASPSRSNVNYLGVTLDRRLSLKHHAIGAAGRSSAAATKLRPILKSRLPTRAKLALYR</sequence>
<feature type="compositionally biased region" description="Basic and acidic residues" evidence="1">
    <location>
        <begin position="176"/>
        <end position="197"/>
    </location>
</feature>
<comment type="caution">
    <text evidence="2">The sequence shown here is derived from an EMBL/GenBank/DDBJ whole genome shotgun (WGS) entry which is preliminary data.</text>
</comment>
<name>A0AAV1JZT9_9NEOP</name>
<gene>
    <name evidence="2" type="ORF">LNINA_LOCUS12903</name>
</gene>
<feature type="region of interest" description="Disordered" evidence="1">
    <location>
        <begin position="109"/>
        <end position="132"/>
    </location>
</feature>
<feature type="region of interest" description="Disordered" evidence="1">
    <location>
        <begin position="147"/>
        <end position="242"/>
    </location>
</feature>
<evidence type="ECO:0000256" key="1">
    <source>
        <dbReference type="SAM" id="MobiDB-lite"/>
    </source>
</evidence>
<accession>A0AAV1JZT9</accession>
<dbReference type="AlphaFoldDB" id="A0AAV1JZT9"/>
<feature type="compositionally biased region" description="Polar residues" evidence="1">
    <location>
        <begin position="151"/>
        <end position="174"/>
    </location>
</feature>
<reference evidence="2 3" key="1">
    <citation type="submission" date="2023-11" db="EMBL/GenBank/DDBJ databases">
        <authorList>
            <person name="Okamura Y."/>
        </authorList>
    </citation>
    <scope>NUCLEOTIDE SEQUENCE [LARGE SCALE GENOMIC DNA]</scope>
</reference>
<evidence type="ECO:0000313" key="2">
    <source>
        <dbReference type="EMBL" id="CAK1553944.1"/>
    </source>
</evidence>
<proteinExistence type="predicted"/>
<dbReference type="Proteomes" id="UP001497472">
    <property type="component" value="Unassembled WGS sequence"/>
</dbReference>
<dbReference type="EMBL" id="CAVLEF010000265">
    <property type="protein sequence ID" value="CAK1553944.1"/>
    <property type="molecule type" value="Genomic_DNA"/>
</dbReference>
<protein>
    <recommendedName>
        <fullName evidence="4">Shugoshin C-terminal domain-containing protein</fullName>
    </recommendedName>
</protein>
<feature type="compositionally biased region" description="Polar residues" evidence="1">
    <location>
        <begin position="198"/>
        <end position="208"/>
    </location>
</feature>
<evidence type="ECO:0008006" key="4">
    <source>
        <dbReference type="Google" id="ProtNLM"/>
    </source>
</evidence>
<keyword evidence="3" id="KW-1185">Reference proteome</keyword>
<evidence type="ECO:0000313" key="3">
    <source>
        <dbReference type="Proteomes" id="UP001497472"/>
    </source>
</evidence>